<evidence type="ECO:0000313" key="3">
    <source>
        <dbReference type="Proteomes" id="UP000866496"/>
    </source>
</evidence>
<dbReference type="GeneID" id="57035956"/>
<keyword evidence="1" id="KW-0175">Coiled coil</keyword>
<dbReference type="SMR" id="A0AAN5PIH9"/>
<evidence type="ECO:0000313" key="2">
    <source>
        <dbReference type="EMBL" id="HAU1881121.1"/>
    </source>
</evidence>
<dbReference type="EMBL" id="DACWHX010000017">
    <property type="protein sequence ID" value="HAU1881121.1"/>
    <property type="molecule type" value="Genomic_DNA"/>
</dbReference>
<dbReference type="AlphaFoldDB" id="A0AAN5PIH9"/>
<evidence type="ECO:0000256" key="1">
    <source>
        <dbReference type="SAM" id="Coils"/>
    </source>
</evidence>
<feature type="coiled-coil region" evidence="1">
    <location>
        <begin position="134"/>
        <end position="185"/>
    </location>
</feature>
<proteinExistence type="predicted"/>
<gene>
    <name evidence="2" type="primary">pieC</name>
    <name evidence="2" type="ORF">JBJ86_12820</name>
</gene>
<name>A0AAN5PIH9_LEGPN</name>
<accession>A0AAN5PIH9</accession>
<dbReference type="Proteomes" id="UP000866496">
    <property type="component" value="Unassembled WGS sequence"/>
</dbReference>
<comment type="caution">
    <text evidence="2">The sequence shown here is derived from an EMBL/GenBank/DDBJ whole genome shotgun (WGS) entry which is preliminary data.</text>
</comment>
<organism evidence="2 3">
    <name type="scientific">Legionella pneumophila</name>
    <dbReference type="NCBI Taxonomy" id="446"/>
    <lineage>
        <taxon>Bacteria</taxon>
        <taxon>Pseudomonadati</taxon>
        <taxon>Pseudomonadota</taxon>
        <taxon>Gammaproteobacteria</taxon>
        <taxon>Legionellales</taxon>
        <taxon>Legionellaceae</taxon>
        <taxon>Legionella</taxon>
    </lineage>
</organism>
<sequence>MLKFYSDSGAKMIKKLLIKVEKLINNLPKEFKLSETVLFSIKEDINSLASRFDGSKGYINYYSPKVVQQINDKQKLLEKYKSYLTALLAVLICSKQSKDIRDNKKLQPVYEITDLKNLLERKDVEKIINEITQFDEDQRELQRIERQIQKDEEKEDNQKMHLGKRSKLELRRAELSKRVQLFNNKLKNIPQAEEIKAVLDYCQKYIEKHINLSKQLPKGMLDVKRALSLFDEINSTKTQIRKLSKDKLDSSGQIKLEGLKKELTKAELALQFSYSEEEDKTLKDMLNDLKRLMKMSIRDYQKLATSGGEINVFLHKTTGFYWESLFLYRNVLCEINEYLKKNKKKLSEQGMLVAECISKAFSQMPELDTIEKALEKVKRIDGDLHRQEEYNDKINGAWIRFYKKGPVKFVQKVLEQNLDEKIFYIPYNPHNYVLDHPAQSDFADTLGNCYGETQMFLKQINSKSPSINNICPERVLINYQLDQSRTIAKNTKKEKIGIFEADEKTKAQVTWDGIKDILTSKVTSTAFGDVCMITLTGAQVSGREKLVGHGIGLIKMKNPAPYKYVVYDYAFGGAMGFSSDTQLELFFKQILEGEGSYVPFKECLVEKVGEVSKECQQFINGNPGIASLAQKSLDKTCKRDFWDKDRISFLIRYHPIGTDESRILDLIEKLPLSKDRIELYEQLVKEPKIGIGNLVKCIIRSGKISYLANLLTTNLLTVDITNKIKFKLNEQVKKEIVALINNDQIEPNTTCKLFSNNQAIVLATYKKDKNSLQYADIDPVVTLLQGKNTIVPSDACRAFPKAEKIVIAAYKSDPLSLQFADLGLVQQLLRKGSINLEHASKAFTESSQFKEANEAYQLLKSLKLLPKNEKETEKAKRIELLKSIDQKLEITNLRQELYPLISNMCIRLLDDIRILSLEDTIIKNTRLSKLISSKQCDINTLKTLENKKMELTKTCSLAKSNFTLFGATDNKVDGGNANTHNHITPENK</sequence>
<protein>
    <submittedName>
        <fullName evidence="2">Dot/Icm T4SS effector PieC/LirE</fullName>
    </submittedName>
</protein>
<reference evidence="2" key="1">
    <citation type="journal article" date="2018" name="Genome Biol.">
        <title>SKESA: strategic k-mer extension for scrupulous assemblies.</title>
        <authorList>
            <person name="Souvorov A."/>
            <person name="Agarwala R."/>
            <person name="Lipman D.J."/>
        </authorList>
    </citation>
    <scope>NUCLEOTIDE SEQUENCE</scope>
    <source>
        <strain evidence="2">AZ00058701</strain>
    </source>
</reference>
<dbReference type="RefSeq" id="WP_010947681.1">
    <property type="nucleotide sequence ID" value="NZ_BBUK01000067.1"/>
</dbReference>
<reference evidence="2" key="2">
    <citation type="submission" date="2019-10" db="EMBL/GenBank/DDBJ databases">
        <authorList>
            <consortium name="NCBI Pathogen Detection Project"/>
        </authorList>
    </citation>
    <scope>NUCLEOTIDE SEQUENCE</scope>
    <source>
        <strain evidence="2">AZ00058701</strain>
    </source>
</reference>